<evidence type="ECO:0000256" key="2">
    <source>
        <dbReference type="ARBA" id="ARBA00009539"/>
    </source>
</evidence>
<evidence type="ECO:0000313" key="11">
    <source>
        <dbReference type="Proteomes" id="UP000240912"/>
    </source>
</evidence>
<evidence type="ECO:0000256" key="8">
    <source>
        <dbReference type="PIRNR" id="PIRNR000194"/>
    </source>
</evidence>
<dbReference type="PROSITE" id="PS51330">
    <property type="entry name" value="DHFR_2"/>
    <property type="match status" value="1"/>
</dbReference>
<comment type="similarity">
    <text evidence="2 8">Belongs to the dihydrofolate reductase family.</text>
</comment>
<reference evidence="10 11" key="1">
    <citation type="submission" date="2018-03" db="EMBL/GenBank/DDBJ databases">
        <authorList>
            <person name="Keele B.F."/>
        </authorList>
    </citation>
    <scope>NUCLEOTIDE SEQUENCE [LARGE SCALE GENOMIC DNA]</scope>
    <source>
        <strain evidence="10 11">YL28-9</strain>
    </source>
</reference>
<dbReference type="GO" id="GO:0046655">
    <property type="term" value="P:folic acid metabolic process"/>
    <property type="evidence" value="ECO:0007669"/>
    <property type="project" value="TreeGrafter"/>
</dbReference>
<keyword evidence="4 8" id="KW-0554">One-carbon metabolism</keyword>
<dbReference type="GO" id="GO:0070401">
    <property type="term" value="F:NADP+ binding"/>
    <property type="evidence" value="ECO:0007669"/>
    <property type="project" value="UniProtKB-ARBA"/>
</dbReference>
<feature type="domain" description="DHFR" evidence="9">
    <location>
        <begin position="6"/>
        <end position="164"/>
    </location>
</feature>
<dbReference type="GO" id="GO:0005829">
    <property type="term" value="C:cytosol"/>
    <property type="evidence" value="ECO:0007669"/>
    <property type="project" value="TreeGrafter"/>
</dbReference>
<dbReference type="AlphaFoldDB" id="A0A2T3HIH5"/>
<comment type="caution">
    <text evidence="10">The sequence shown here is derived from an EMBL/GenBank/DDBJ whole genome shotgun (WGS) entry which is preliminary data.</text>
</comment>
<comment type="catalytic activity">
    <reaction evidence="8">
        <text>(6S)-5,6,7,8-tetrahydrofolate + NADP(+) = 7,8-dihydrofolate + NADPH + H(+)</text>
        <dbReference type="Rhea" id="RHEA:15009"/>
        <dbReference type="ChEBI" id="CHEBI:15378"/>
        <dbReference type="ChEBI" id="CHEBI:57451"/>
        <dbReference type="ChEBI" id="CHEBI:57453"/>
        <dbReference type="ChEBI" id="CHEBI:57783"/>
        <dbReference type="ChEBI" id="CHEBI:58349"/>
        <dbReference type="EC" id="1.5.1.3"/>
    </reaction>
</comment>
<gene>
    <name evidence="10" type="ORF">C7T94_15705</name>
</gene>
<name>A0A2T3HIH5_9SPHI</name>
<dbReference type="Proteomes" id="UP000240912">
    <property type="component" value="Unassembled WGS sequence"/>
</dbReference>
<dbReference type="GO" id="GO:0006730">
    <property type="term" value="P:one-carbon metabolic process"/>
    <property type="evidence" value="ECO:0007669"/>
    <property type="project" value="UniProtKB-KW"/>
</dbReference>
<dbReference type="InterPro" id="IPR001796">
    <property type="entry name" value="DHFR_dom"/>
</dbReference>
<keyword evidence="6 8" id="KW-0560">Oxidoreductase</keyword>
<evidence type="ECO:0000259" key="9">
    <source>
        <dbReference type="PROSITE" id="PS51330"/>
    </source>
</evidence>
<dbReference type="EMBL" id="PYLS01000006">
    <property type="protein sequence ID" value="PST82239.1"/>
    <property type="molecule type" value="Genomic_DNA"/>
</dbReference>
<dbReference type="GO" id="GO:0046452">
    <property type="term" value="P:dihydrofolate metabolic process"/>
    <property type="evidence" value="ECO:0007669"/>
    <property type="project" value="TreeGrafter"/>
</dbReference>
<evidence type="ECO:0000256" key="1">
    <source>
        <dbReference type="ARBA" id="ARBA00004903"/>
    </source>
</evidence>
<evidence type="ECO:0000256" key="4">
    <source>
        <dbReference type="ARBA" id="ARBA00022563"/>
    </source>
</evidence>
<dbReference type="PIRSF" id="PIRSF000194">
    <property type="entry name" value="DHFR"/>
    <property type="match status" value="1"/>
</dbReference>
<dbReference type="Pfam" id="PF00186">
    <property type="entry name" value="DHFR_1"/>
    <property type="match status" value="1"/>
</dbReference>
<organism evidence="10 11">
    <name type="scientific">Pedobacter yulinensis</name>
    <dbReference type="NCBI Taxonomy" id="2126353"/>
    <lineage>
        <taxon>Bacteria</taxon>
        <taxon>Pseudomonadati</taxon>
        <taxon>Bacteroidota</taxon>
        <taxon>Sphingobacteriia</taxon>
        <taxon>Sphingobacteriales</taxon>
        <taxon>Sphingobacteriaceae</taxon>
        <taxon>Pedobacter</taxon>
    </lineage>
</organism>
<dbReference type="CDD" id="cd00209">
    <property type="entry name" value="DHFR"/>
    <property type="match status" value="1"/>
</dbReference>
<dbReference type="FunFam" id="3.40.430.10:FF:000001">
    <property type="entry name" value="Dihydrofolate reductase"/>
    <property type="match status" value="1"/>
</dbReference>
<dbReference type="GO" id="GO:0004146">
    <property type="term" value="F:dihydrofolate reductase activity"/>
    <property type="evidence" value="ECO:0007669"/>
    <property type="project" value="UniProtKB-EC"/>
</dbReference>
<dbReference type="PRINTS" id="PR00070">
    <property type="entry name" value="DHFR"/>
</dbReference>
<proteinExistence type="inferred from homology"/>
<evidence type="ECO:0000256" key="5">
    <source>
        <dbReference type="ARBA" id="ARBA00022857"/>
    </source>
</evidence>
<dbReference type="UniPathway" id="UPA00077">
    <property type="reaction ID" value="UER00158"/>
</dbReference>
<evidence type="ECO:0000256" key="7">
    <source>
        <dbReference type="ARBA" id="ARBA00025067"/>
    </source>
</evidence>
<sequence>MTAKPAVSIIVAMAENRAIGKDNQLLWHLPDDLRHFKKITAQYPVIMGRKTFESIGRALPLRKNIVISRNPQLDIQGVELMNSLETAIEVAGGAEEIFIIGGAEIYAQALPLADKLYLTTVHSTFDADTFFPEIDFSEWESVGEERHEKDEKHAFDFTFSEWKRTTK</sequence>
<evidence type="ECO:0000256" key="3">
    <source>
        <dbReference type="ARBA" id="ARBA00012856"/>
    </source>
</evidence>
<dbReference type="Gene3D" id="3.40.430.10">
    <property type="entry name" value="Dihydrofolate Reductase, subunit A"/>
    <property type="match status" value="1"/>
</dbReference>
<dbReference type="InterPro" id="IPR024072">
    <property type="entry name" value="DHFR-like_dom_sf"/>
</dbReference>
<comment type="pathway">
    <text evidence="1 8">Cofactor biosynthesis; tetrahydrofolate biosynthesis; 5,6,7,8-tetrahydrofolate from 7,8-dihydrofolate: step 1/1.</text>
</comment>
<dbReference type="PANTHER" id="PTHR48069:SF3">
    <property type="entry name" value="DIHYDROFOLATE REDUCTASE"/>
    <property type="match status" value="1"/>
</dbReference>
<dbReference type="PANTHER" id="PTHR48069">
    <property type="entry name" value="DIHYDROFOLATE REDUCTASE"/>
    <property type="match status" value="1"/>
</dbReference>
<accession>A0A2T3HIH5</accession>
<dbReference type="EC" id="1.5.1.3" evidence="3 8"/>
<dbReference type="OrthoDB" id="9804315at2"/>
<dbReference type="GO" id="GO:0046654">
    <property type="term" value="P:tetrahydrofolate biosynthetic process"/>
    <property type="evidence" value="ECO:0007669"/>
    <property type="project" value="UniProtKB-UniPathway"/>
</dbReference>
<dbReference type="RefSeq" id="WP_107216375.1">
    <property type="nucleotide sequence ID" value="NZ_KZ686270.1"/>
</dbReference>
<protein>
    <recommendedName>
        <fullName evidence="3 8">Dihydrofolate reductase</fullName>
        <ecNumber evidence="3 8">1.5.1.3</ecNumber>
    </recommendedName>
</protein>
<evidence type="ECO:0000256" key="6">
    <source>
        <dbReference type="ARBA" id="ARBA00023002"/>
    </source>
</evidence>
<evidence type="ECO:0000313" key="10">
    <source>
        <dbReference type="EMBL" id="PST82239.1"/>
    </source>
</evidence>
<comment type="function">
    <text evidence="7 8">Key enzyme in folate metabolism. Catalyzes an essential reaction for de novo glycine and purine synthesis, and for DNA precursor synthesis.</text>
</comment>
<keyword evidence="5 8" id="KW-0521">NADP</keyword>
<dbReference type="SUPFAM" id="SSF53597">
    <property type="entry name" value="Dihydrofolate reductase-like"/>
    <property type="match status" value="1"/>
</dbReference>
<dbReference type="InterPro" id="IPR012259">
    <property type="entry name" value="DHFR"/>
</dbReference>
<keyword evidence="11" id="KW-1185">Reference proteome</keyword>